<organism evidence="6 7">
    <name type="scientific">Zymoseptoria brevis</name>
    <dbReference type="NCBI Taxonomy" id="1047168"/>
    <lineage>
        <taxon>Eukaryota</taxon>
        <taxon>Fungi</taxon>
        <taxon>Dikarya</taxon>
        <taxon>Ascomycota</taxon>
        <taxon>Pezizomycotina</taxon>
        <taxon>Dothideomycetes</taxon>
        <taxon>Dothideomycetidae</taxon>
        <taxon>Mycosphaerellales</taxon>
        <taxon>Mycosphaerellaceae</taxon>
        <taxon>Zymoseptoria</taxon>
    </lineage>
</organism>
<proteinExistence type="predicted"/>
<dbReference type="InterPro" id="IPR009071">
    <property type="entry name" value="HMG_box_dom"/>
</dbReference>
<dbReference type="STRING" id="1047168.A0A0F4GUW1"/>
<dbReference type="PANTHER" id="PTHR45789:SF2">
    <property type="entry name" value="FI18025P1"/>
    <property type="match status" value="1"/>
</dbReference>
<evidence type="ECO:0000313" key="6">
    <source>
        <dbReference type="EMBL" id="KJX99975.1"/>
    </source>
</evidence>
<evidence type="ECO:0000313" key="7">
    <source>
        <dbReference type="Proteomes" id="UP000033647"/>
    </source>
</evidence>
<feature type="region of interest" description="Disordered" evidence="4">
    <location>
        <begin position="482"/>
        <end position="506"/>
    </location>
</feature>
<protein>
    <recommendedName>
        <fullName evidence="5">HMG box domain-containing protein</fullName>
    </recommendedName>
</protein>
<dbReference type="PANTHER" id="PTHR45789">
    <property type="entry name" value="FI18025P1"/>
    <property type="match status" value="1"/>
</dbReference>
<evidence type="ECO:0000256" key="3">
    <source>
        <dbReference type="PROSITE-ProRule" id="PRU00267"/>
    </source>
</evidence>
<feature type="region of interest" description="Disordered" evidence="4">
    <location>
        <begin position="54"/>
        <end position="124"/>
    </location>
</feature>
<dbReference type="EMBL" id="LAFY01000337">
    <property type="protein sequence ID" value="KJX99975.1"/>
    <property type="molecule type" value="Genomic_DNA"/>
</dbReference>
<dbReference type="PROSITE" id="PS50118">
    <property type="entry name" value="HMG_BOX_2"/>
    <property type="match status" value="1"/>
</dbReference>
<evidence type="ECO:0000259" key="5">
    <source>
        <dbReference type="PROSITE" id="PS50118"/>
    </source>
</evidence>
<feature type="domain" description="HMG box" evidence="5">
    <location>
        <begin position="162"/>
        <end position="230"/>
    </location>
</feature>
<evidence type="ECO:0000256" key="1">
    <source>
        <dbReference type="ARBA" id="ARBA00023125"/>
    </source>
</evidence>
<feature type="compositionally biased region" description="Polar residues" evidence="4">
    <location>
        <begin position="68"/>
        <end position="97"/>
    </location>
</feature>
<dbReference type="GO" id="GO:0005634">
    <property type="term" value="C:nucleus"/>
    <property type="evidence" value="ECO:0007669"/>
    <property type="project" value="UniProtKB-UniRule"/>
</dbReference>
<feature type="compositionally biased region" description="Acidic residues" evidence="4">
    <location>
        <begin position="246"/>
        <end position="259"/>
    </location>
</feature>
<feature type="region of interest" description="Disordered" evidence="4">
    <location>
        <begin position="220"/>
        <end position="274"/>
    </location>
</feature>
<gene>
    <name evidence="6" type="ORF">TI39_contig345g00034</name>
</gene>
<keyword evidence="1 3" id="KW-0238">DNA-binding</keyword>
<comment type="caution">
    <text evidence="6">The sequence shown here is derived from an EMBL/GenBank/DDBJ whole genome shotgun (WGS) entry which is preliminary data.</text>
</comment>
<accession>A0A0F4GUW1</accession>
<name>A0A0F4GUW1_9PEZI</name>
<reference evidence="6 7" key="1">
    <citation type="submission" date="2015-03" db="EMBL/GenBank/DDBJ databases">
        <title>RNA-seq based gene annotation and comparative genomics of four Zymoseptoria species reveal species-specific pathogenicity related genes and transposable element activity.</title>
        <authorList>
            <person name="Grandaubert J."/>
            <person name="Bhattacharyya A."/>
            <person name="Stukenbrock E.H."/>
        </authorList>
    </citation>
    <scope>NUCLEOTIDE SEQUENCE [LARGE SCALE GENOMIC DNA]</scope>
    <source>
        <strain evidence="6 7">Zb18110</strain>
    </source>
</reference>
<keyword evidence="7" id="KW-1185">Reference proteome</keyword>
<dbReference type="InterPro" id="IPR051356">
    <property type="entry name" value="SOX/SOX-like_TF"/>
</dbReference>
<dbReference type="SUPFAM" id="SSF47095">
    <property type="entry name" value="HMG-box"/>
    <property type="match status" value="1"/>
</dbReference>
<dbReference type="InterPro" id="IPR036910">
    <property type="entry name" value="HMG_box_dom_sf"/>
</dbReference>
<dbReference type="OrthoDB" id="2307332at2759"/>
<evidence type="ECO:0000256" key="4">
    <source>
        <dbReference type="SAM" id="MobiDB-lite"/>
    </source>
</evidence>
<dbReference type="GO" id="GO:0000978">
    <property type="term" value="F:RNA polymerase II cis-regulatory region sequence-specific DNA binding"/>
    <property type="evidence" value="ECO:0007669"/>
    <property type="project" value="TreeGrafter"/>
</dbReference>
<evidence type="ECO:0000256" key="2">
    <source>
        <dbReference type="ARBA" id="ARBA00023242"/>
    </source>
</evidence>
<sequence length="506" mass="57018">MTSTTIVHHGPPPDDYGLDAVARHNAATSIEQFPAYQEDAKGLGIYQDEYVPSYQGEQSYIHHPPTPRSNTTSDGMRTRSGRSARTQTDSPFSTSKSRTSKSPAPKKKDKKSKLDKSKTPRLTAPLSVLTKDMATPVRDIEAWVNRPVEERLEEVEKRNGYVTRPMNSFMLYRSAYAERTKQWCTQNNHQIVSSVSGESWPMEPDEIRDQFDLWAKTERQNHHDAHPTYKFSPSKAANKRRKGEMSDDEDELSDLDESNPDGAYRGGRNVRQRRHEQPEYMPATQGFDSHPYFGQNGGGYEQSQYQFVQPHRPLPSNVAYDHRGQPYNPQTNTYLQSGMHQQTQYQYVQELQPRMATPNQQGLGGLGGYGLPGGQAPAEDLYTSSRTSTPMQHYQQYNQQSFPQYQQQYQQQAFQAAPTPPPAAQLYEHRQYLQQASMPQAAIDPSLGLDQSVQGAGGLPESHFSDALGDFTAADLEGIEYYNQPTSPNDVHATLAPTWSPGDEMT</sequence>
<feature type="DNA-binding region" description="HMG box" evidence="3">
    <location>
        <begin position="162"/>
        <end position="230"/>
    </location>
</feature>
<dbReference type="Pfam" id="PF00505">
    <property type="entry name" value="HMG_box"/>
    <property type="match status" value="1"/>
</dbReference>
<dbReference type="Proteomes" id="UP000033647">
    <property type="component" value="Unassembled WGS sequence"/>
</dbReference>
<dbReference type="Gene3D" id="1.10.30.10">
    <property type="entry name" value="High mobility group box domain"/>
    <property type="match status" value="1"/>
</dbReference>
<keyword evidence="2 3" id="KW-0539">Nucleus</keyword>
<dbReference type="GO" id="GO:0000981">
    <property type="term" value="F:DNA-binding transcription factor activity, RNA polymerase II-specific"/>
    <property type="evidence" value="ECO:0007669"/>
    <property type="project" value="TreeGrafter"/>
</dbReference>
<dbReference type="AlphaFoldDB" id="A0A0F4GUW1"/>